<comment type="caution">
    <text evidence="1">The sequence shown here is derived from an EMBL/GenBank/DDBJ whole genome shotgun (WGS) entry which is preliminary data.</text>
</comment>
<dbReference type="EMBL" id="MVBM01000002">
    <property type="protein sequence ID" value="OOK78310.1"/>
    <property type="molecule type" value="Genomic_DNA"/>
</dbReference>
<name>A0A1V3XGU2_MYCKA</name>
<reference evidence="1 2" key="1">
    <citation type="submission" date="2017-02" db="EMBL/GenBank/DDBJ databases">
        <title>Complete genome sequences of Mycobacterium kansasii strains isolated from rhesus macaques.</title>
        <authorList>
            <person name="Panda A."/>
            <person name="Nagaraj S."/>
            <person name="Zhao X."/>
            <person name="Tettelin H."/>
            <person name="Detolla L.J."/>
        </authorList>
    </citation>
    <scope>NUCLEOTIDE SEQUENCE [LARGE SCALE GENOMIC DNA]</scope>
    <source>
        <strain evidence="1 2">11-3813</strain>
    </source>
</reference>
<sequence>MSLQERLLALGQNARCAARAEYDNRMVNNAVLAFTPPSTTHRS</sequence>
<accession>A0A1V3XGU2</accession>
<evidence type="ECO:0000313" key="2">
    <source>
        <dbReference type="Proteomes" id="UP000189229"/>
    </source>
</evidence>
<protein>
    <submittedName>
        <fullName evidence="1">Uncharacterized protein</fullName>
    </submittedName>
</protein>
<dbReference type="AlphaFoldDB" id="A0A1V3XGU2"/>
<proteinExistence type="predicted"/>
<dbReference type="Proteomes" id="UP000189229">
    <property type="component" value="Unassembled WGS sequence"/>
</dbReference>
<gene>
    <name evidence="1" type="ORF">BZL30_1647</name>
</gene>
<evidence type="ECO:0000313" key="1">
    <source>
        <dbReference type="EMBL" id="OOK78310.1"/>
    </source>
</evidence>
<organism evidence="1 2">
    <name type="scientific">Mycobacterium kansasii</name>
    <dbReference type="NCBI Taxonomy" id="1768"/>
    <lineage>
        <taxon>Bacteria</taxon>
        <taxon>Bacillati</taxon>
        <taxon>Actinomycetota</taxon>
        <taxon>Actinomycetes</taxon>
        <taxon>Mycobacteriales</taxon>
        <taxon>Mycobacteriaceae</taxon>
        <taxon>Mycobacterium</taxon>
    </lineage>
</organism>